<dbReference type="EMBL" id="BGPR01004737">
    <property type="protein sequence ID" value="GBN02818.1"/>
    <property type="molecule type" value="Genomic_DNA"/>
</dbReference>
<reference evidence="1 2" key="1">
    <citation type="journal article" date="2019" name="Sci. Rep.">
        <title>Orb-weaving spider Araneus ventricosus genome elucidates the spidroin gene catalogue.</title>
        <authorList>
            <person name="Kono N."/>
            <person name="Nakamura H."/>
            <person name="Ohtoshi R."/>
            <person name="Moran D.A.P."/>
            <person name="Shinohara A."/>
            <person name="Yoshida Y."/>
            <person name="Fujiwara M."/>
            <person name="Mori M."/>
            <person name="Tomita M."/>
            <person name="Arakawa K."/>
        </authorList>
    </citation>
    <scope>NUCLEOTIDE SEQUENCE [LARGE SCALE GENOMIC DNA]</scope>
</reference>
<sequence>MYKATLLAQDIVRYLYNVVRYFECRTISRTYRSDNVGHLLIIGKDYVNNCCHIFKRPNWSWELRKDGTEEFNPDEEGVDFSPGFAFNHYYSKTGRPNCI</sequence>
<evidence type="ECO:0000313" key="2">
    <source>
        <dbReference type="Proteomes" id="UP000499080"/>
    </source>
</evidence>
<accession>A0A4Y2KKE6</accession>
<dbReference type="AlphaFoldDB" id="A0A4Y2KKE6"/>
<proteinExistence type="predicted"/>
<gene>
    <name evidence="1" type="ORF">AVEN_221986_1</name>
</gene>
<dbReference type="Proteomes" id="UP000499080">
    <property type="component" value="Unassembled WGS sequence"/>
</dbReference>
<protein>
    <submittedName>
        <fullName evidence="1">Uncharacterized protein</fullName>
    </submittedName>
</protein>
<keyword evidence="2" id="KW-1185">Reference proteome</keyword>
<comment type="caution">
    <text evidence="1">The sequence shown here is derived from an EMBL/GenBank/DDBJ whole genome shotgun (WGS) entry which is preliminary data.</text>
</comment>
<name>A0A4Y2KKE6_ARAVE</name>
<organism evidence="1 2">
    <name type="scientific">Araneus ventricosus</name>
    <name type="common">Orbweaver spider</name>
    <name type="synonym">Epeira ventricosa</name>
    <dbReference type="NCBI Taxonomy" id="182803"/>
    <lineage>
        <taxon>Eukaryota</taxon>
        <taxon>Metazoa</taxon>
        <taxon>Ecdysozoa</taxon>
        <taxon>Arthropoda</taxon>
        <taxon>Chelicerata</taxon>
        <taxon>Arachnida</taxon>
        <taxon>Araneae</taxon>
        <taxon>Araneomorphae</taxon>
        <taxon>Entelegynae</taxon>
        <taxon>Araneoidea</taxon>
        <taxon>Araneidae</taxon>
        <taxon>Araneus</taxon>
    </lineage>
</organism>
<evidence type="ECO:0000313" key="1">
    <source>
        <dbReference type="EMBL" id="GBN02818.1"/>
    </source>
</evidence>